<evidence type="ECO:0000256" key="4">
    <source>
        <dbReference type="ARBA" id="ARBA00022801"/>
    </source>
</evidence>
<dbReference type="InterPro" id="IPR058192">
    <property type="entry name" value="WHD_ROQ1-like"/>
</dbReference>
<dbReference type="PROSITE" id="PS50104">
    <property type="entry name" value="TIR"/>
    <property type="match status" value="1"/>
</dbReference>
<gene>
    <name evidence="9" type="ORF">K2173_011653</name>
</gene>
<comment type="caution">
    <text evidence="9">The sequence shown here is derived from an EMBL/GenBank/DDBJ whole genome shotgun (WGS) entry which is preliminary data.</text>
</comment>
<dbReference type="InterPro" id="IPR035897">
    <property type="entry name" value="Toll_tir_struct_dom_sf"/>
</dbReference>
<feature type="region of interest" description="Disordered" evidence="7">
    <location>
        <begin position="1201"/>
        <end position="1225"/>
    </location>
</feature>
<dbReference type="GO" id="GO:0007165">
    <property type="term" value="P:signal transduction"/>
    <property type="evidence" value="ECO:0007669"/>
    <property type="project" value="InterPro"/>
</dbReference>
<dbReference type="Gene3D" id="3.80.10.10">
    <property type="entry name" value="Ribonuclease Inhibitor"/>
    <property type="match status" value="2"/>
</dbReference>
<accession>A0AAV8T0G6</accession>
<dbReference type="SUPFAM" id="SSF52540">
    <property type="entry name" value="P-loop containing nucleoside triphosphate hydrolases"/>
    <property type="match status" value="1"/>
</dbReference>
<dbReference type="GO" id="GO:0006952">
    <property type="term" value="P:defense response"/>
    <property type="evidence" value="ECO:0007669"/>
    <property type="project" value="InterPro"/>
</dbReference>
<dbReference type="InterPro" id="IPR044974">
    <property type="entry name" value="Disease_R_plants"/>
</dbReference>
<feature type="domain" description="TIR" evidence="8">
    <location>
        <begin position="14"/>
        <end position="180"/>
    </location>
</feature>
<dbReference type="AlphaFoldDB" id="A0AAV8T0G6"/>
<evidence type="ECO:0000256" key="6">
    <source>
        <dbReference type="ARBA" id="ARBA00047304"/>
    </source>
</evidence>
<dbReference type="Gene3D" id="1.10.8.430">
    <property type="entry name" value="Helical domain of apoptotic protease-activating factors"/>
    <property type="match status" value="1"/>
</dbReference>
<dbReference type="InterPro" id="IPR042197">
    <property type="entry name" value="Apaf_helical"/>
</dbReference>
<dbReference type="GO" id="GO:0061809">
    <property type="term" value="F:NAD+ nucleosidase activity, cyclic ADP-ribose generating"/>
    <property type="evidence" value="ECO:0007669"/>
    <property type="project" value="UniProtKB-EC"/>
</dbReference>
<evidence type="ECO:0000256" key="1">
    <source>
        <dbReference type="ARBA" id="ARBA00011982"/>
    </source>
</evidence>
<evidence type="ECO:0000313" key="10">
    <source>
        <dbReference type="Proteomes" id="UP001159364"/>
    </source>
</evidence>
<dbReference type="Pfam" id="PF00931">
    <property type="entry name" value="NB-ARC"/>
    <property type="match status" value="1"/>
</dbReference>
<dbReference type="SMART" id="SM00255">
    <property type="entry name" value="TIR"/>
    <property type="match status" value="1"/>
</dbReference>
<dbReference type="InterPro" id="IPR027417">
    <property type="entry name" value="P-loop_NTPase"/>
</dbReference>
<evidence type="ECO:0000256" key="7">
    <source>
        <dbReference type="SAM" id="MobiDB-lite"/>
    </source>
</evidence>
<keyword evidence="4" id="KW-0378">Hydrolase</keyword>
<keyword evidence="3" id="KW-0677">Repeat</keyword>
<sequence>MASSSSSSSASHPLKYDVFLNFRGEDTRRGFTSHLYAAFRQKALQTFFDDDDLKRGEAIAPALPRAIQDSTVAVLVFSKDYASSSWCLDELAEIIERHRFHGQIVLPVFYEVDPSHLRKQSHNVAAAFVKHGQNPMNAQKIPQWKDALITAASLCGLDSKNFGNDDLLINKIVEDILQKLNQTMPCPDFEHLVGMDSRIKEIKEIFTINPSKTRILGIWGMGGIGKTTTAKVICQMMSRQFQDCCFLDNVRQRAEANGIDKLREELILKVLGEKDSVNYRFNASFDLFLKRRLSRMKVLIVLDDVNNPRHIEPLIGDPCWFGLGSMILITSTNRLVFEGKVDFIHKVELLNYDEALQLFSKRAFKQNYPRDDYASLSKPIVESARGNPLALRVLGSTLNGKNHEDWDITSTQLSKVKGKNILDVLQIGFNDLTREQKDIFLDIACFFKHTGQIYVTEDSLRKIYKSRTFEIDKTLSVLVDKCLIVISDYRLDMHDLLQEMAEKIVRQEDKRSRLWDHRDIYEIFAGIMETEAVETITLDLSKIAGMNLNPRLFTKMPNLRFLNFYGNGNLYLSQNLDYLPNTLRYLRWEKYPLESLPPNFQPKNLVVLELPNSNIKQLWNRAKEDSLLSQVKYKIVNGFRRLTSLSLVQNKSITRLPNGRSGFLEALEVLDLCGCSNLNTFPEISSNIKKLDLSGTAIKQVPSSSVELLSKLKKLKMIDCRELESLPSNFFCKLTSLYQLDLSRCSRFKMLPEIMEPTKHGVALNLSETAIEKLPSFIGICNERWLIDMSKCSKLTLYPRSSENCFSEDIFWVENLYLSNSNLRGLPEDLSFLSFIRYLDLSKNDFERIPATFKQLSQLESLDIRNCKRLLSLPELPSNVYQILADNCRSLKEIWTLKQLLLDLRMTGYHFNLSNCLKLDEDKCQEVVNALLRNFTRSQMLKSWANFKMIYPGSRILEWVKYQNMGDSIQIRLPSHWFNRLFLGFAFYLCYDNGEHGNGFRYDCHFGDNYYFSSVVSVSLGTLQLDKEHMGVFISNEFCEWVRSHSDFEEGVAFFKFTVTSFELGSVTNGIKKCGVIPLYAQKDEDEFCGAFDFPNLGVSKLKRSATCEGGEDGDDKERKKECLLGSVFDQLVHSLSNINPNFQEIDDSSNSDYSRPQLLSSHFDHLKTVMSIWETRKVDVIEFFGNLMFARVGGVPSSLAGVSPSSADEEGDNGANTDSSEETGVSLPQKVASGILNIPLPNVELLKSTLSTVSLTGLIELMPQLA</sequence>
<dbReference type="InterPro" id="IPR032675">
    <property type="entry name" value="LRR_dom_sf"/>
</dbReference>
<dbReference type="PANTHER" id="PTHR11017:SF479">
    <property type="entry name" value="DISEASE RESISTANCE PROTEIN (TIR-NBS-LRR CLASS) FAMILY"/>
    <property type="match status" value="1"/>
</dbReference>
<keyword evidence="10" id="KW-1185">Reference proteome</keyword>
<dbReference type="EMBL" id="JAIWQS010000007">
    <property type="protein sequence ID" value="KAJ8760241.1"/>
    <property type="molecule type" value="Genomic_DNA"/>
</dbReference>
<keyword evidence="2" id="KW-0433">Leucine-rich repeat</keyword>
<protein>
    <recommendedName>
        <fullName evidence="1">ADP-ribosyl cyclase/cyclic ADP-ribose hydrolase</fullName>
        <ecNumber evidence="1">3.2.2.6</ecNumber>
    </recommendedName>
</protein>
<dbReference type="InterPro" id="IPR000157">
    <property type="entry name" value="TIR_dom"/>
</dbReference>
<dbReference type="Proteomes" id="UP001159364">
    <property type="component" value="Linkage Group LG07"/>
</dbReference>
<reference evidence="9 10" key="1">
    <citation type="submission" date="2021-09" db="EMBL/GenBank/DDBJ databases">
        <title>Genomic insights and catalytic innovation underlie evolution of tropane alkaloids biosynthesis.</title>
        <authorList>
            <person name="Wang Y.-J."/>
            <person name="Tian T."/>
            <person name="Huang J.-P."/>
            <person name="Huang S.-X."/>
        </authorList>
    </citation>
    <scope>NUCLEOTIDE SEQUENCE [LARGE SCALE GENOMIC DNA]</scope>
    <source>
        <strain evidence="9">KIB-2018</strain>
        <tissue evidence="9">Leaf</tissue>
    </source>
</reference>
<keyword evidence="5" id="KW-0520">NAD</keyword>
<dbReference type="SUPFAM" id="SSF52058">
    <property type="entry name" value="L domain-like"/>
    <property type="match status" value="1"/>
</dbReference>
<dbReference type="InterPro" id="IPR001611">
    <property type="entry name" value="Leu-rich_rpt"/>
</dbReference>
<dbReference type="Pfam" id="PF13855">
    <property type="entry name" value="LRR_8"/>
    <property type="match status" value="1"/>
</dbReference>
<dbReference type="FunFam" id="3.40.50.10140:FF:000007">
    <property type="entry name" value="Disease resistance protein (TIR-NBS-LRR class)"/>
    <property type="match status" value="1"/>
</dbReference>
<evidence type="ECO:0000256" key="2">
    <source>
        <dbReference type="ARBA" id="ARBA00022614"/>
    </source>
</evidence>
<comment type="catalytic activity">
    <reaction evidence="6">
        <text>NAD(+) + H2O = ADP-D-ribose + nicotinamide + H(+)</text>
        <dbReference type="Rhea" id="RHEA:16301"/>
        <dbReference type="ChEBI" id="CHEBI:15377"/>
        <dbReference type="ChEBI" id="CHEBI:15378"/>
        <dbReference type="ChEBI" id="CHEBI:17154"/>
        <dbReference type="ChEBI" id="CHEBI:57540"/>
        <dbReference type="ChEBI" id="CHEBI:57967"/>
        <dbReference type="EC" id="3.2.2.6"/>
    </reaction>
    <physiologicalReaction direction="left-to-right" evidence="6">
        <dbReference type="Rhea" id="RHEA:16302"/>
    </physiologicalReaction>
</comment>
<name>A0AAV8T0G6_9ROSI</name>
<evidence type="ECO:0000313" key="9">
    <source>
        <dbReference type="EMBL" id="KAJ8760241.1"/>
    </source>
</evidence>
<dbReference type="GO" id="GO:0043531">
    <property type="term" value="F:ADP binding"/>
    <property type="evidence" value="ECO:0007669"/>
    <property type="project" value="InterPro"/>
</dbReference>
<evidence type="ECO:0000259" key="8">
    <source>
        <dbReference type="PROSITE" id="PS50104"/>
    </source>
</evidence>
<dbReference type="Gene3D" id="3.40.50.300">
    <property type="entry name" value="P-loop containing nucleotide triphosphate hydrolases"/>
    <property type="match status" value="1"/>
</dbReference>
<evidence type="ECO:0000256" key="3">
    <source>
        <dbReference type="ARBA" id="ARBA00022737"/>
    </source>
</evidence>
<dbReference type="InterPro" id="IPR002182">
    <property type="entry name" value="NB-ARC"/>
</dbReference>
<dbReference type="PANTHER" id="PTHR11017">
    <property type="entry name" value="LEUCINE-RICH REPEAT-CONTAINING PROTEIN"/>
    <property type="match status" value="1"/>
</dbReference>
<dbReference type="Pfam" id="PF23282">
    <property type="entry name" value="WHD_ROQ1"/>
    <property type="match status" value="1"/>
</dbReference>
<dbReference type="Pfam" id="PF01582">
    <property type="entry name" value="TIR"/>
    <property type="match status" value="1"/>
</dbReference>
<dbReference type="PRINTS" id="PR00364">
    <property type="entry name" value="DISEASERSIST"/>
</dbReference>
<dbReference type="InterPro" id="IPR045344">
    <property type="entry name" value="C-JID"/>
</dbReference>
<dbReference type="Gene3D" id="3.40.50.10140">
    <property type="entry name" value="Toll/interleukin-1 receptor homology (TIR) domain"/>
    <property type="match status" value="1"/>
</dbReference>
<organism evidence="9 10">
    <name type="scientific">Erythroxylum novogranatense</name>
    <dbReference type="NCBI Taxonomy" id="1862640"/>
    <lineage>
        <taxon>Eukaryota</taxon>
        <taxon>Viridiplantae</taxon>
        <taxon>Streptophyta</taxon>
        <taxon>Embryophyta</taxon>
        <taxon>Tracheophyta</taxon>
        <taxon>Spermatophyta</taxon>
        <taxon>Magnoliopsida</taxon>
        <taxon>eudicotyledons</taxon>
        <taxon>Gunneridae</taxon>
        <taxon>Pentapetalae</taxon>
        <taxon>rosids</taxon>
        <taxon>fabids</taxon>
        <taxon>Malpighiales</taxon>
        <taxon>Erythroxylaceae</taxon>
        <taxon>Erythroxylum</taxon>
    </lineage>
</organism>
<dbReference type="EC" id="3.2.2.6" evidence="1"/>
<proteinExistence type="predicted"/>
<dbReference type="SUPFAM" id="SSF52200">
    <property type="entry name" value="Toll/Interleukin receptor TIR domain"/>
    <property type="match status" value="1"/>
</dbReference>
<dbReference type="Pfam" id="PF20160">
    <property type="entry name" value="C-JID"/>
    <property type="match status" value="1"/>
</dbReference>
<evidence type="ECO:0000256" key="5">
    <source>
        <dbReference type="ARBA" id="ARBA00023027"/>
    </source>
</evidence>